<evidence type="ECO:0000313" key="2">
    <source>
        <dbReference type="Proteomes" id="UP000005741"/>
    </source>
</evidence>
<keyword evidence="2" id="KW-1185">Reference proteome</keyword>
<evidence type="ECO:0000313" key="1">
    <source>
        <dbReference type="EMBL" id="EHQ34540.1"/>
    </source>
</evidence>
<name>H1Z1L4_9EURY</name>
<dbReference type="OrthoDB" id="135349at2157"/>
<dbReference type="HOGENOM" id="CLU_075727_1_0_2"/>
<protein>
    <recommendedName>
        <fullName evidence="3">DUF1670 domain-containing protein</fullName>
    </recommendedName>
</protein>
<dbReference type="Proteomes" id="UP000005741">
    <property type="component" value="Chromosome"/>
</dbReference>
<dbReference type="Pfam" id="PF07900">
    <property type="entry name" value="DUF1670"/>
    <property type="match status" value="1"/>
</dbReference>
<dbReference type="STRING" id="937775.Metlim_0401"/>
<dbReference type="InParanoid" id="H1Z1L4"/>
<dbReference type="EMBL" id="CM001436">
    <property type="protein sequence ID" value="EHQ34540.1"/>
    <property type="molecule type" value="Genomic_DNA"/>
</dbReference>
<organism evidence="1 2">
    <name type="scientific">Methanoplanus limicola DSM 2279</name>
    <dbReference type="NCBI Taxonomy" id="937775"/>
    <lineage>
        <taxon>Archaea</taxon>
        <taxon>Methanobacteriati</taxon>
        <taxon>Methanobacteriota</taxon>
        <taxon>Stenosarchaea group</taxon>
        <taxon>Methanomicrobia</taxon>
        <taxon>Methanomicrobiales</taxon>
        <taxon>Methanomicrobiaceae</taxon>
        <taxon>Methanoplanus</taxon>
    </lineage>
</organism>
<accession>H1Z1L4</accession>
<dbReference type="RefSeq" id="WP_004076179.1">
    <property type="nucleotide sequence ID" value="NZ_CM001436.1"/>
</dbReference>
<gene>
    <name evidence="1" type="ORF">Metlim_0401</name>
</gene>
<proteinExistence type="predicted"/>
<dbReference type="InterPro" id="IPR012872">
    <property type="entry name" value="DUF1670"/>
</dbReference>
<evidence type="ECO:0008006" key="3">
    <source>
        <dbReference type="Google" id="ProtNLM"/>
    </source>
</evidence>
<reference evidence="1 2" key="1">
    <citation type="submission" date="2011-10" db="EMBL/GenBank/DDBJ databases">
        <title>The Improved High-Quality Draft genome of Methanoplanus limicola DSM 2279.</title>
        <authorList>
            <consortium name="US DOE Joint Genome Institute (JGI-PGF)"/>
            <person name="Lucas S."/>
            <person name="Copeland A."/>
            <person name="Lapidus A."/>
            <person name="Glavina del Rio T."/>
            <person name="Dalin E."/>
            <person name="Tice H."/>
            <person name="Bruce D."/>
            <person name="Goodwin L."/>
            <person name="Pitluck S."/>
            <person name="Peters L."/>
            <person name="Mikhailova N."/>
            <person name="Lu M."/>
            <person name="Kyrpides N."/>
            <person name="Mavromatis K."/>
            <person name="Ivanova N."/>
            <person name="Markowitz V."/>
            <person name="Cheng J.-F."/>
            <person name="Hugenholtz P."/>
            <person name="Woyke T."/>
            <person name="Wu D."/>
            <person name="Wirth R."/>
            <person name="Brambilla E.-M."/>
            <person name="Klenk H.-P."/>
            <person name="Eisen J.A."/>
        </authorList>
    </citation>
    <scope>NUCLEOTIDE SEQUENCE [LARGE SCALE GENOMIC DNA]</scope>
    <source>
        <strain evidence="1 2">DSM 2279</strain>
    </source>
</reference>
<dbReference type="AlphaFoldDB" id="H1Z1L4"/>
<sequence length="251" mass="28669">MKVDKMTRTKVESSLKTSIVNLIDKDYTMINGDKIKQMFAEDVVNLVREEFRELDSVETGQILWIGIHKDDKPSYGKNAGNIQMVPISLSLIAKEDLDMTAEGYSKQEIREKRIVRLFNEAYQQSALLSNTDVGMIIGVSPTTVSKQAREFMEREKVVLPTRGTIHDLGMATTHKKIIIRLYMDGHLTPAIARITNHSEEAVDRYIRAFEKVNLLKDEKPEYIHSVTGMSNWLIKSYLDIIDEFPETGDET</sequence>